<evidence type="ECO:0000313" key="1">
    <source>
        <dbReference type="Proteomes" id="UP000887565"/>
    </source>
</evidence>
<dbReference type="AlphaFoldDB" id="A0A915HRF7"/>
<dbReference type="Proteomes" id="UP000887565">
    <property type="component" value="Unplaced"/>
</dbReference>
<sequence>HFLPVPDPFVRSTLLQIILLEQLPGAVPKLLAIICCDGMDVVVDGALTSKSAILDFSIFKLQTRYDYKISSMPLLVSSY</sequence>
<reference evidence="2" key="1">
    <citation type="submission" date="2022-11" db="UniProtKB">
        <authorList>
            <consortium name="WormBaseParasite"/>
        </authorList>
    </citation>
    <scope>IDENTIFICATION</scope>
</reference>
<organism evidence="1 2">
    <name type="scientific">Romanomermis culicivorax</name>
    <name type="common">Nematode worm</name>
    <dbReference type="NCBI Taxonomy" id="13658"/>
    <lineage>
        <taxon>Eukaryota</taxon>
        <taxon>Metazoa</taxon>
        <taxon>Ecdysozoa</taxon>
        <taxon>Nematoda</taxon>
        <taxon>Enoplea</taxon>
        <taxon>Dorylaimia</taxon>
        <taxon>Mermithida</taxon>
        <taxon>Mermithoidea</taxon>
        <taxon>Mermithidae</taxon>
        <taxon>Romanomermis</taxon>
    </lineage>
</organism>
<name>A0A915HRF7_ROMCU</name>
<keyword evidence="1" id="KW-1185">Reference proteome</keyword>
<evidence type="ECO:0000313" key="2">
    <source>
        <dbReference type="WBParaSite" id="nRc.2.0.1.t04025-RA"/>
    </source>
</evidence>
<protein>
    <submittedName>
        <fullName evidence="2">Uncharacterized protein</fullName>
    </submittedName>
</protein>
<dbReference type="WBParaSite" id="nRc.2.0.1.t04025-RA">
    <property type="protein sequence ID" value="nRc.2.0.1.t04025-RA"/>
    <property type="gene ID" value="nRc.2.0.1.g04025"/>
</dbReference>
<proteinExistence type="predicted"/>
<accession>A0A915HRF7</accession>